<accession>A0ABY4QQH6</accession>
<keyword evidence="2" id="KW-1185">Reference proteome</keyword>
<dbReference type="CDD" id="cd11532">
    <property type="entry name" value="NTP-PPase_COG4997"/>
    <property type="match status" value="1"/>
</dbReference>
<sequence>MGKLVRDKIPDIIRASGRTPRVTTPASREFQLAITDKLDEEVAELVAARTTDAVIEEAADVVEVLIAMAGERGAILDNILKAAHRKRTERGGFGRRLWLDGIDQ</sequence>
<gene>
    <name evidence="1" type="ORF">M5I08_02935</name>
</gene>
<protein>
    <submittedName>
        <fullName evidence="1">Nucleoside triphosphate pyrophosphohydrolase</fullName>
    </submittedName>
</protein>
<evidence type="ECO:0000313" key="2">
    <source>
        <dbReference type="Proteomes" id="UP001056610"/>
    </source>
</evidence>
<evidence type="ECO:0000313" key="1">
    <source>
        <dbReference type="EMBL" id="UQX12881.1"/>
    </source>
</evidence>
<proteinExistence type="predicted"/>
<dbReference type="InterPro" id="IPR021130">
    <property type="entry name" value="PRib-ATP_PPHydrolase-like"/>
</dbReference>
<reference evidence="1" key="1">
    <citation type="submission" date="2022-05" db="EMBL/GenBank/DDBJ databases">
        <title>A methanotrophic Mycobacterium dominates a cave microbial ecosystem.</title>
        <authorList>
            <person name="Van Spanning R.J.M."/>
            <person name="Guan Q."/>
            <person name="Melkonian C."/>
            <person name="Gallant J."/>
            <person name="Polerecky L."/>
            <person name="Flot J.-F."/>
            <person name="Brandt B.W."/>
            <person name="Braster M."/>
            <person name="Iturbe Espinoza P."/>
            <person name="Aerts J."/>
            <person name="Meima-Franke M."/>
            <person name="Piersma S.R."/>
            <person name="Bunduc C."/>
            <person name="Ummels R."/>
            <person name="Pain A."/>
            <person name="Fleming E.J."/>
            <person name="van der Wel N."/>
            <person name="Gherman V.D."/>
            <person name="Sarbu S.M."/>
            <person name="Bodelier P.L.E."/>
            <person name="Bitter W."/>
        </authorList>
    </citation>
    <scope>NUCLEOTIDE SEQUENCE</scope>
    <source>
        <strain evidence="1">Sulfur Cave</strain>
    </source>
</reference>
<dbReference type="Proteomes" id="UP001056610">
    <property type="component" value="Chromosome"/>
</dbReference>
<dbReference type="InterPro" id="IPR038735">
    <property type="entry name" value="MSMEG_1276-like_NTP-PPase_dom"/>
</dbReference>
<name>A0ABY4QQH6_9MYCO</name>
<organism evidence="1 2">
    <name type="scientific">Candidatus Mycobacterium methanotrophicum</name>
    <dbReference type="NCBI Taxonomy" id="2943498"/>
    <lineage>
        <taxon>Bacteria</taxon>
        <taxon>Bacillati</taxon>
        <taxon>Actinomycetota</taxon>
        <taxon>Actinomycetes</taxon>
        <taxon>Mycobacteriales</taxon>
        <taxon>Mycobacteriaceae</taxon>
        <taxon>Mycobacterium</taxon>
    </lineage>
</organism>
<dbReference type="Pfam" id="PF01503">
    <property type="entry name" value="PRA-PH"/>
    <property type="match status" value="1"/>
</dbReference>
<dbReference type="EMBL" id="CP097320">
    <property type="protein sequence ID" value="UQX12881.1"/>
    <property type="molecule type" value="Genomic_DNA"/>
</dbReference>